<dbReference type="EMBL" id="FRAW01000001">
    <property type="protein sequence ID" value="SHK14299.1"/>
    <property type="molecule type" value="Genomic_DNA"/>
</dbReference>
<dbReference type="AlphaFoldDB" id="A0A1M6Q264"/>
<evidence type="ECO:0000313" key="2">
    <source>
        <dbReference type="EMBL" id="SHK14299.1"/>
    </source>
</evidence>
<evidence type="ECO:0000256" key="1">
    <source>
        <dbReference type="SAM" id="SignalP"/>
    </source>
</evidence>
<accession>A0A1M6Q264</accession>
<dbReference type="RefSeq" id="WP_073301905.1">
    <property type="nucleotide sequence ID" value="NZ_FRAW01000001.1"/>
</dbReference>
<protein>
    <recommendedName>
        <fullName evidence="4">Outer membrane protein beta-barrel domain-containing protein</fullName>
    </recommendedName>
</protein>
<feature type="chain" id="PRO_5012793775" description="Outer membrane protein beta-barrel domain-containing protein" evidence="1">
    <location>
        <begin position="21"/>
        <end position="221"/>
    </location>
</feature>
<evidence type="ECO:0008006" key="4">
    <source>
        <dbReference type="Google" id="ProtNLM"/>
    </source>
</evidence>
<organism evidence="2 3">
    <name type="scientific">Fibrobacter intestinalis</name>
    <dbReference type="NCBI Taxonomy" id="28122"/>
    <lineage>
        <taxon>Bacteria</taxon>
        <taxon>Pseudomonadati</taxon>
        <taxon>Fibrobacterota</taxon>
        <taxon>Fibrobacteria</taxon>
        <taxon>Fibrobacterales</taxon>
        <taxon>Fibrobacteraceae</taxon>
        <taxon>Fibrobacter</taxon>
    </lineage>
</organism>
<name>A0A1M6Q264_9BACT</name>
<keyword evidence="3" id="KW-1185">Reference proteome</keyword>
<dbReference type="Proteomes" id="UP000184275">
    <property type="component" value="Unassembled WGS sequence"/>
</dbReference>
<proteinExistence type="predicted"/>
<feature type="signal peptide" evidence="1">
    <location>
        <begin position="1"/>
        <end position="20"/>
    </location>
</feature>
<evidence type="ECO:0000313" key="3">
    <source>
        <dbReference type="Proteomes" id="UP000184275"/>
    </source>
</evidence>
<sequence>MKFFFKICLLELLVTSIALADYPKEHRGFYFSFGSGFSYYNAKYSETTSYQKEEHSFSGFSFVSMDFRFGRAIANAVALYADFNLALPQGYLEATTYERNEKYADWSLYEDISTWKDVFSFSGGGGLGIEVYPCRYPRTFWRGIHFGNAILLDYSISNILNKDASFELIGLAWRTSSGLDWWVNDTWSIGIEVAQISQIWAQDVNDFTNQKFQILFRITHR</sequence>
<gene>
    <name evidence="2" type="ORF">SAMN05720469_101221</name>
</gene>
<keyword evidence="1" id="KW-0732">Signal</keyword>
<reference evidence="3" key="1">
    <citation type="submission" date="2016-11" db="EMBL/GenBank/DDBJ databases">
        <authorList>
            <person name="Varghese N."/>
            <person name="Submissions S."/>
        </authorList>
    </citation>
    <scope>NUCLEOTIDE SEQUENCE [LARGE SCALE GENOMIC DNA]</scope>
    <source>
        <strain evidence="3">UWOS</strain>
    </source>
</reference>